<dbReference type="PROSITE" id="PS00010">
    <property type="entry name" value="ASX_HYDROXYL"/>
    <property type="match status" value="1"/>
</dbReference>
<keyword evidence="15" id="KW-1185">Reference proteome</keyword>
<evidence type="ECO:0000256" key="9">
    <source>
        <dbReference type="ARBA" id="ARBA00023180"/>
    </source>
</evidence>
<evidence type="ECO:0000256" key="12">
    <source>
        <dbReference type="SAM" id="SignalP"/>
    </source>
</evidence>
<evidence type="ECO:0000256" key="1">
    <source>
        <dbReference type="ARBA" id="ARBA00004167"/>
    </source>
</evidence>
<dbReference type="InterPro" id="IPR051221">
    <property type="entry name" value="LDLR-related"/>
</dbReference>
<dbReference type="Pfam" id="PF07645">
    <property type="entry name" value="EGF_CA"/>
    <property type="match status" value="1"/>
</dbReference>
<dbReference type="PROSITE" id="PS01209">
    <property type="entry name" value="LDLRA_1"/>
    <property type="match status" value="2"/>
</dbReference>
<keyword evidence="8" id="KW-0675">Receptor</keyword>
<dbReference type="InterPro" id="IPR000742">
    <property type="entry name" value="EGF"/>
</dbReference>
<dbReference type="PRINTS" id="PR00261">
    <property type="entry name" value="LDLRECEPTOR"/>
</dbReference>
<keyword evidence="4" id="KW-0677">Repeat</keyword>
<evidence type="ECO:0000256" key="6">
    <source>
        <dbReference type="ARBA" id="ARBA00023136"/>
    </source>
</evidence>
<gene>
    <name evidence="14" type="ORF">CAEBREN_02651</name>
</gene>
<dbReference type="HOGENOM" id="CLU_355338_0_0_1"/>
<dbReference type="FunFam" id="2.10.25.10:FF:000010">
    <property type="entry name" value="Pro-epidermal growth factor"/>
    <property type="match status" value="1"/>
</dbReference>
<evidence type="ECO:0000256" key="11">
    <source>
        <dbReference type="PROSITE-ProRule" id="PRU00124"/>
    </source>
</evidence>
<feature type="disulfide bond" evidence="11">
    <location>
        <begin position="90"/>
        <end position="105"/>
    </location>
</feature>
<keyword evidence="9" id="KW-0325">Glycoprotein</keyword>
<keyword evidence="3" id="KW-0812">Transmembrane</keyword>
<dbReference type="InterPro" id="IPR018097">
    <property type="entry name" value="EGF_Ca-bd_CS"/>
</dbReference>
<feature type="disulfide bond" evidence="11">
    <location>
        <begin position="51"/>
        <end position="66"/>
    </location>
</feature>
<evidence type="ECO:0000256" key="7">
    <source>
        <dbReference type="ARBA" id="ARBA00023157"/>
    </source>
</evidence>
<organism evidence="15">
    <name type="scientific">Caenorhabditis brenneri</name>
    <name type="common">Nematode worm</name>
    <dbReference type="NCBI Taxonomy" id="135651"/>
    <lineage>
        <taxon>Eukaryota</taxon>
        <taxon>Metazoa</taxon>
        <taxon>Ecdysozoa</taxon>
        <taxon>Nematoda</taxon>
        <taxon>Chromadorea</taxon>
        <taxon>Rhabditida</taxon>
        <taxon>Rhabditina</taxon>
        <taxon>Rhabditomorpha</taxon>
        <taxon>Rhabditoidea</taxon>
        <taxon>Rhabditidae</taxon>
        <taxon>Peloderinae</taxon>
        <taxon>Caenorhabditis</taxon>
    </lineage>
</organism>
<proteinExistence type="predicted"/>
<dbReference type="Gene3D" id="4.10.400.10">
    <property type="entry name" value="Low-density Lipoprotein Receptor"/>
    <property type="match status" value="4"/>
</dbReference>
<dbReference type="GO" id="GO:0005886">
    <property type="term" value="C:plasma membrane"/>
    <property type="evidence" value="ECO:0007669"/>
    <property type="project" value="TreeGrafter"/>
</dbReference>
<comment type="caution">
    <text evidence="10">Lacks conserved residue(s) required for the propagation of feature annotation.</text>
</comment>
<evidence type="ECO:0000259" key="13">
    <source>
        <dbReference type="PROSITE" id="PS50026"/>
    </source>
</evidence>
<keyword evidence="12" id="KW-0732">Signal</keyword>
<feature type="disulfide bond" evidence="11">
    <location>
        <begin position="78"/>
        <end position="96"/>
    </location>
</feature>
<feature type="domain" description="EGF-like" evidence="13">
    <location>
        <begin position="267"/>
        <end position="307"/>
    </location>
</feature>
<name>G0NUG5_CAEBE</name>
<dbReference type="Gene3D" id="2.10.25.10">
    <property type="entry name" value="Laminin"/>
    <property type="match status" value="2"/>
</dbReference>
<keyword evidence="7 11" id="KW-1015">Disulfide bond</keyword>
<dbReference type="InterPro" id="IPR011042">
    <property type="entry name" value="6-blade_b-propeller_TolB-like"/>
</dbReference>
<dbReference type="SMART" id="SM00181">
    <property type="entry name" value="EGF"/>
    <property type="match status" value="3"/>
</dbReference>
<dbReference type="PROSITE" id="PS01186">
    <property type="entry name" value="EGF_2"/>
    <property type="match status" value="1"/>
</dbReference>
<dbReference type="SUPFAM" id="SSF57184">
    <property type="entry name" value="Growth factor receptor domain"/>
    <property type="match status" value="1"/>
</dbReference>
<dbReference type="SUPFAM" id="SSF63825">
    <property type="entry name" value="YWTD domain"/>
    <property type="match status" value="1"/>
</dbReference>
<dbReference type="GO" id="GO:0043235">
    <property type="term" value="C:receptor complex"/>
    <property type="evidence" value="ECO:0007669"/>
    <property type="project" value="TreeGrafter"/>
</dbReference>
<dbReference type="PANTHER" id="PTHR22722">
    <property type="entry name" value="LOW-DENSITY LIPOPROTEIN RECEPTOR-RELATED PROTEIN 2-RELATED"/>
    <property type="match status" value="1"/>
</dbReference>
<dbReference type="InterPro" id="IPR009030">
    <property type="entry name" value="Growth_fac_rcpt_cys_sf"/>
</dbReference>
<dbReference type="SUPFAM" id="SSF57196">
    <property type="entry name" value="EGF/Laminin"/>
    <property type="match status" value="1"/>
</dbReference>
<dbReference type="STRING" id="135651.G0NUG5"/>
<dbReference type="Proteomes" id="UP000008068">
    <property type="component" value="Unassembled WGS sequence"/>
</dbReference>
<evidence type="ECO:0000256" key="2">
    <source>
        <dbReference type="ARBA" id="ARBA00022536"/>
    </source>
</evidence>
<evidence type="ECO:0000256" key="5">
    <source>
        <dbReference type="ARBA" id="ARBA00022989"/>
    </source>
</evidence>
<dbReference type="eggNOG" id="KOG1215">
    <property type="taxonomic scope" value="Eukaryota"/>
</dbReference>
<dbReference type="CDD" id="cd00112">
    <property type="entry name" value="LDLa"/>
    <property type="match status" value="3"/>
</dbReference>
<dbReference type="EMBL" id="GL379950">
    <property type="protein sequence ID" value="EGT37818.1"/>
    <property type="molecule type" value="Genomic_DNA"/>
</dbReference>
<keyword evidence="5" id="KW-1133">Transmembrane helix</keyword>
<dbReference type="PROSITE" id="PS50026">
    <property type="entry name" value="EGF_3"/>
    <property type="match status" value="1"/>
</dbReference>
<dbReference type="Pfam" id="PF00057">
    <property type="entry name" value="Ldl_recept_a"/>
    <property type="match status" value="2"/>
</dbReference>
<evidence type="ECO:0000313" key="15">
    <source>
        <dbReference type="Proteomes" id="UP000008068"/>
    </source>
</evidence>
<dbReference type="InterPro" id="IPR001881">
    <property type="entry name" value="EGF-like_Ca-bd_dom"/>
</dbReference>
<dbReference type="PROSITE" id="PS01187">
    <property type="entry name" value="EGF_CA"/>
    <property type="match status" value="1"/>
</dbReference>
<dbReference type="SMART" id="SM00179">
    <property type="entry name" value="EGF_CA"/>
    <property type="match status" value="2"/>
</dbReference>
<feature type="chain" id="PRO_5003405781" description="EGF-like domain-containing protein" evidence="12">
    <location>
        <begin position="21"/>
        <end position="663"/>
    </location>
</feature>
<dbReference type="InterPro" id="IPR049883">
    <property type="entry name" value="NOTCH1_EGF-like"/>
</dbReference>
<keyword evidence="6" id="KW-0472">Membrane</keyword>
<dbReference type="InParanoid" id="G0NUG5"/>
<evidence type="ECO:0000256" key="10">
    <source>
        <dbReference type="PROSITE-ProRule" id="PRU00076"/>
    </source>
</evidence>
<keyword evidence="2 10" id="KW-0245">EGF-like domain</keyword>
<evidence type="ECO:0000256" key="8">
    <source>
        <dbReference type="ARBA" id="ARBA00023170"/>
    </source>
</evidence>
<comment type="subcellular location">
    <subcellularLocation>
        <location evidence="1">Membrane</location>
        <topology evidence="1">Single-pass membrane protein</topology>
    </subcellularLocation>
</comment>
<evidence type="ECO:0000256" key="4">
    <source>
        <dbReference type="ARBA" id="ARBA00022737"/>
    </source>
</evidence>
<feature type="signal peptide" evidence="12">
    <location>
        <begin position="1"/>
        <end position="20"/>
    </location>
</feature>
<dbReference type="InterPro" id="IPR036055">
    <property type="entry name" value="LDL_receptor-like_sf"/>
</dbReference>
<dbReference type="Gene3D" id="2.120.10.30">
    <property type="entry name" value="TolB, C-terminal domain"/>
    <property type="match status" value="1"/>
</dbReference>
<dbReference type="AlphaFoldDB" id="G0NUG5"/>
<reference evidence="15" key="1">
    <citation type="submission" date="2011-07" db="EMBL/GenBank/DDBJ databases">
        <authorList>
            <consortium name="Caenorhabditis brenneri Sequencing and Analysis Consortium"/>
            <person name="Wilson R.K."/>
        </authorList>
    </citation>
    <scope>NUCLEOTIDE SEQUENCE [LARGE SCALE GENOMIC DNA]</scope>
    <source>
        <strain evidence="15">PB2801</strain>
    </source>
</reference>
<protein>
    <recommendedName>
        <fullName evidence="13">EGF-like domain-containing protein</fullName>
    </recommendedName>
</protein>
<evidence type="ECO:0000256" key="3">
    <source>
        <dbReference type="ARBA" id="ARBA00022692"/>
    </source>
</evidence>
<accession>G0NUG5</accession>
<sequence>MRTSWLLLLILPGFIKSATQFILTNRTTCDLSKEFDCGTGALGCLPKAWKCDNIKDCHNGADEVDCEPNDCPEGDFLCQNGKFMEHKYKCDGIPDCSDFSDEKFCEYNSRRLQLNTPFNFGDPNLYGNESGLDKNGCHPGFGFCALQKTCIPNKLFCDGEPHCFPDYEDERNCTPDGPAAAYKWSSCMDNSKFACNKNKTWDNLVCIEMEEVCNGKKDCPLGDDETEKCSECSTKHCQYQCKNTLTGPKCVCEKGYRLDSDGFSCVDLDECTLPERACHHFCENRIGSFHCSCAKGYRLKADGKSCELSDTSQGSLLFSFSHEIKERPLEDFSETNFTVIHQIDGYVHGFDYSRRDDKIFLIIGGIDMEKQELVVQENGEWKTLRENISTSTNLIVDWIGGNLFYMEPCSLDYISFSIQTFIFSDLAVKGQNNLINRITACTMDGKLCRKLIESDSSHLSCAFAIHPMRGLLFFTGLNNDIFRIMMANMDGSQVQPLLEYKGYMIQVFAIDYTNHDLYFSALQPTSNGIETVIRRVNIDTKKTEVIASTSSTIYHTTIDTMVYHNGFLYWTETLNHLRVLEVARKGARVHKVLMNSPSWGYSSHIVANSSQYQLEPTAGNPCEALDCPWICVIVPEFTAKCLCPDGHDCTQFLKDNEKHDNPF</sequence>
<dbReference type="InterPro" id="IPR002172">
    <property type="entry name" value="LDrepeatLR_classA_rpt"/>
</dbReference>
<dbReference type="SMART" id="SM00192">
    <property type="entry name" value="LDLa"/>
    <property type="match status" value="4"/>
</dbReference>
<evidence type="ECO:0000313" key="14">
    <source>
        <dbReference type="EMBL" id="EGT37818.1"/>
    </source>
</evidence>
<dbReference type="PROSITE" id="PS50068">
    <property type="entry name" value="LDLRA_2"/>
    <property type="match status" value="3"/>
</dbReference>
<dbReference type="InterPro" id="IPR023415">
    <property type="entry name" value="LDLR_class-A_CS"/>
</dbReference>
<dbReference type="GO" id="GO:0005509">
    <property type="term" value="F:calcium ion binding"/>
    <property type="evidence" value="ECO:0007669"/>
    <property type="project" value="InterPro"/>
</dbReference>
<dbReference type="SUPFAM" id="SSF57424">
    <property type="entry name" value="LDL receptor-like module"/>
    <property type="match status" value="2"/>
</dbReference>
<dbReference type="OrthoDB" id="5817174at2759"/>
<dbReference type="InterPro" id="IPR000152">
    <property type="entry name" value="EGF-type_Asp/Asn_hydroxyl_site"/>
</dbReference>